<dbReference type="PANTHER" id="PTHR42834">
    <property type="entry name" value="ENDONUCLEASE/EXONUCLEASE/PHOSPHATASE FAMILY PROTEIN (AFU_ORTHOLOGUE AFUA_3G09210)"/>
    <property type="match status" value="1"/>
</dbReference>
<sequence>MLKVIAPLAVAAASVAAETIAQINGNTFLSPLRNQNVTGVVGLVTAKNNQGVFLRSTEPDEDPTTSEGLFVFGGTLRNNVQVGDIISIDGRVEEYRSNNLHGYLTELTGPRNLQVISSNNTVTPLVIGVDTPSPPTELFSSLDEGGVFGAPNAVNLISTSNPELDPTTYGLDFWESLVGELVTIKDAYQIGRPNQFGDTWVRGDWKVTGVNSQGGVTMLGSDANPETILIGSPLDGSRNPSDTKMGDYLGDITGTVYNAFGFYRILPTTRLTPLVNSTTDFPPVSFESRGTCRGITVASYNARNLEPRSPHMPGVAEQIVTKMLSPDIICLQEVQDDSGEANDGVVTANLTLTTLVGLIEELSGVVYDFTEIAGLDNQDGGAPGGNIRVAYLYRPDVVELYQPNLGGPLDVNEVLEGANGEGPVLKFNPGRIEPSADAWANSRKPLAAMWKTVKGTGKLFFTVNVHFTSKGGSSTLHGDPRPPINNGIEKRNDQATITADFIAQILALDPAARMILSGDMNEFVGVAPISTLLSRSGLLDLEDVVGIQPAERYTYLFDNNCQALDHMFISPSLSRGALYEHLHLNTWQNYNNQVSDHDMSVARLNMCGCVSKL</sequence>
<dbReference type="CDD" id="cd04486">
    <property type="entry name" value="YhcR_OBF_like"/>
    <property type="match status" value="1"/>
</dbReference>
<keyword evidence="1" id="KW-0732">Signal</keyword>
<keyword evidence="3" id="KW-0255">Endonuclease</keyword>
<name>A0A8K0WQ52_9HYPO</name>
<feature type="domain" description="Endonuclease/exonuclease/phosphatase" evidence="2">
    <location>
        <begin position="298"/>
        <end position="597"/>
    </location>
</feature>
<dbReference type="InterPro" id="IPR005135">
    <property type="entry name" value="Endo/exonuclease/phosphatase"/>
</dbReference>
<accession>A0A8K0WQ52</accession>
<keyword evidence="3" id="KW-0540">Nuclease</keyword>
<keyword evidence="4" id="KW-1185">Reference proteome</keyword>
<proteinExistence type="predicted"/>
<dbReference type="GO" id="GO:0004519">
    <property type="term" value="F:endonuclease activity"/>
    <property type="evidence" value="ECO:0007669"/>
    <property type="project" value="UniProtKB-KW"/>
</dbReference>
<organism evidence="3 4">
    <name type="scientific">Stachybotrys elegans</name>
    <dbReference type="NCBI Taxonomy" id="80388"/>
    <lineage>
        <taxon>Eukaryota</taxon>
        <taxon>Fungi</taxon>
        <taxon>Dikarya</taxon>
        <taxon>Ascomycota</taxon>
        <taxon>Pezizomycotina</taxon>
        <taxon>Sordariomycetes</taxon>
        <taxon>Hypocreomycetidae</taxon>
        <taxon>Hypocreales</taxon>
        <taxon>Stachybotryaceae</taxon>
        <taxon>Stachybotrys</taxon>
    </lineage>
</organism>
<dbReference type="EMBL" id="JAGPNK010000010">
    <property type="protein sequence ID" value="KAH7312289.1"/>
    <property type="molecule type" value="Genomic_DNA"/>
</dbReference>
<feature type="signal peptide" evidence="1">
    <location>
        <begin position="1"/>
        <end position="17"/>
    </location>
</feature>
<dbReference type="PANTHER" id="PTHR42834:SF1">
    <property type="entry name" value="ENDONUCLEASE_EXONUCLEASE_PHOSPHATASE FAMILY PROTEIN (AFU_ORTHOLOGUE AFUA_3G09210)"/>
    <property type="match status" value="1"/>
</dbReference>
<keyword evidence="3" id="KW-0378">Hydrolase</keyword>
<protein>
    <submittedName>
        <fullName evidence="3">Endonuclease/exonuclease/phosphatase</fullName>
    </submittedName>
</protein>
<evidence type="ECO:0000259" key="2">
    <source>
        <dbReference type="Pfam" id="PF03372"/>
    </source>
</evidence>
<reference evidence="3" key="1">
    <citation type="journal article" date="2021" name="Nat. Commun.">
        <title>Genetic determinants of endophytism in the Arabidopsis root mycobiome.</title>
        <authorList>
            <person name="Mesny F."/>
            <person name="Miyauchi S."/>
            <person name="Thiergart T."/>
            <person name="Pickel B."/>
            <person name="Atanasova L."/>
            <person name="Karlsson M."/>
            <person name="Huettel B."/>
            <person name="Barry K.W."/>
            <person name="Haridas S."/>
            <person name="Chen C."/>
            <person name="Bauer D."/>
            <person name="Andreopoulos W."/>
            <person name="Pangilinan J."/>
            <person name="LaButti K."/>
            <person name="Riley R."/>
            <person name="Lipzen A."/>
            <person name="Clum A."/>
            <person name="Drula E."/>
            <person name="Henrissat B."/>
            <person name="Kohler A."/>
            <person name="Grigoriev I.V."/>
            <person name="Martin F.M."/>
            <person name="Hacquard S."/>
        </authorList>
    </citation>
    <scope>NUCLEOTIDE SEQUENCE</scope>
    <source>
        <strain evidence="3">MPI-CAGE-CH-0235</strain>
    </source>
</reference>
<dbReference type="Pfam" id="PF03372">
    <property type="entry name" value="Exo_endo_phos"/>
    <property type="match status" value="1"/>
</dbReference>
<dbReference type="AlphaFoldDB" id="A0A8K0WQ52"/>
<dbReference type="SUPFAM" id="SSF56219">
    <property type="entry name" value="DNase I-like"/>
    <property type="match status" value="1"/>
</dbReference>
<feature type="chain" id="PRO_5035455882" evidence="1">
    <location>
        <begin position="18"/>
        <end position="613"/>
    </location>
</feature>
<gene>
    <name evidence="3" type="ORF">B0I35DRAFT_356913</name>
</gene>
<evidence type="ECO:0000256" key="1">
    <source>
        <dbReference type="SAM" id="SignalP"/>
    </source>
</evidence>
<dbReference type="Proteomes" id="UP000813444">
    <property type="component" value="Unassembled WGS sequence"/>
</dbReference>
<comment type="caution">
    <text evidence="3">The sequence shown here is derived from an EMBL/GenBank/DDBJ whole genome shotgun (WGS) entry which is preliminary data.</text>
</comment>
<evidence type="ECO:0000313" key="3">
    <source>
        <dbReference type="EMBL" id="KAH7312289.1"/>
    </source>
</evidence>
<dbReference type="OrthoDB" id="47488at2759"/>
<dbReference type="Gene3D" id="3.60.10.10">
    <property type="entry name" value="Endonuclease/exonuclease/phosphatase"/>
    <property type="match status" value="1"/>
</dbReference>
<dbReference type="InterPro" id="IPR036691">
    <property type="entry name" value="Endo/exonu/phosph_ase_sf"/>
</dbReference>
<evidence type="ECO:0000313" key="4">
    <source>
        <dbReference type="Proteomes" id="UP000813444"/>
    </source>
</evidence>